<dbReference type="PANTHER" id="PTHR43525">
    <property type="entry name" value="PROTEIN MALY"/>
    <property type="match status" value="1"/>
</dbReference>
<gene>
    <name evidence="7" type="ORF">FD35_GL000469</name>
</gene>
<dbReference type="Pfam" id="PF00155">
    <property type="entry name" value="Aminotran_1_2"/>
    <property type="match status" value="1"/>
</dbReference>
<comment type="similarity">
    <text evidence="5">Belongs to the class-II pyridoxal-phosphate-dependent aminotransferase family. MalY/PatB cystathionine beta-lyase subfamily.</text>
</comment>
<evidence type="ECO:0000256" key="4">
    <source>
        <dbReference type="ARBA" id="ARBA00023239"/>
    </source>
</evidence>
<feature type="domain" description="Aminotransferase class I/classII large" evidence="6">
    <location>
        <begin position="37"/>
        <end position="379"/>
    </location>
</feature>
<dbReference type="GO" id="GO:0047804">
    <property type="term" value="F:cysteine-S-conjugate beta-lyase activity"/>
    <property type="evidence" value="ECO:0007669"/>
    <property type="project" value="UniProtKB-EC"/>
</dbReference>
<dbReference type="Proteomes" id="UP000051999">
    <property type="component" value="Unassembled WGS sequence"/>
</dbReference>
<dbReference type="STRING" id="1114972.FD35_GL000469"/>
<keyword evidence="7" id="KW-0808">Transferase</keyword>
<dbReference type="InterPro" id="IPR027619">
    <property type="entry name" value="C-S_lyase_PatB-like"/>
</dbReference>
<keyword evidence="7" id="KW-0032">Aminotransferase</keyword>
<reference evidence="7 8" key="1">
    <citation type="journal article" date="2015" name="Genome Announc.">
        <title>Expanding the biotechnology potential of lactobacilli through comparative genomics of 213 strains and associated genera.</title>
        <authorList>
            <person name="Sun Z."/>
            <person name="Harris H.M."/>
            <person name="McCann A."/>
            <person name="Guo C."/>
            <person name="Argimon S."/>
            <person name="Zhang W."/>
            <person name="Yang X."/>
            <person name="Jeffery I.B."/>
            <person name="Cooney J.C."/>
            <person name="Kagawa T.F."/>
            <person name="Liu W."/>
            <person name="Song Y."/>
            <person name="Salvetti E."/>
            <person name="Wrobel A."/>
            <person name="Rasinkangas P."/>
            <person name="Parkhill J."/>
            <person name="Rea M.C."/>
            <person name="O'Sullivan O."/>
            <person name="Ritari J."/>
            <person name="Douillard F.P."/>
            <person name="Paul Ross R."/>
            <person name="Yang R."/>
            <person name="Briner A.E."/>
            <person name="Felis G.E."/>
            <person name="de Vos W.M."/>
            <person name="Barrangou R."/>
            <person name="Klaenhammer T.R."/>
            <person name="Caufield P.W."/>
            <person name="Cui Y."/>
            <person name="Zhang H."/>
            <person name="O'Toole P.W."/>
        </authorList>
    </citation>
    <scope>NUCLEOTIDE SEQUENCE [LARGE SCALE GENOMIC DNA]</scope>
    <source>
        <strain evidence="7 8">DSM 15814</strain>
    </source>
</reference>
<dbReference type="InterPro" id="IPR015422">
    <property type="entry name" value="PyrdxlP-dep_Trfase_small"/>
</dbReference>
<dbReference type="PANTHER" id="PTHR43525:SF1">
    <property type="entry name" value="PROTEIN MALY"/>
    <property type="match status" value="1"/>
</dbReference>
<evidence type="ECO:0000313" key="7">
    <source>
        <dbReference type="EMBL" id="KRL57449.1"/>
    </source>
</evidence>
<keyword evidence="3" id="KW-0663">Pyridoxal phosphate</keyword>
<dbReference type="Gene3D" id="3.40.640.10">
    <property type="entry name" value="Type I PLP-dependent aspartate aminotransferase-like (Major domain)"/>
    <property type="match status" value="1"/>
</dbReference>
<dbReference type="eggNOG" id="COG1168">
    <property type="taxonomic scope" value="Bacteria"/>
</dbReference>
<name>A0A0R1RME0_9LACO</name>
<keyword evidence="4" id="KW-0456">Lyase</keyword>
<evidence type="ECO:0000256" key="5">
    <source>
        <dbReference type="ARBA" id="ARBA00037974"/>
    </source>
</evidence>
<dbReference type="OrthoDB" id="9802872at2"/>
<dbReference type="NCBIfam" id="TIGR04350">
    <property type="entry name" value="C_S_lyase_PatB"/>
    <property type="match status" value="1"/>
</dbReference>
<evidence type="ECO:0000256" key="3">
    <source>
        <dbReference type="ARBA" id="ARBA00022898"/>
    </source>
</evidence>
<dbReference type="RefSeq" id="WP_017261648.1">
    <property type="nucleotide sequence ID" value="NZ_AUAW01000001.1"/>
</dbReference>
<dbReference type="EMBL" id="AZFF01000001">
    <property type="protein sequence ID" value="KRL57449.1"/>
    <property type="molecule type" value="Genomic_DNA"/>
</dbReference>
<dbReference type="SUPFAM" id="SSF53383">
    <property type="entry name" value="PLP-dependent transferases"/>
    <property type="match status" value="1"/>
</dbReference>
<organism evidence="7 8">
    <name type="scientific">Furfurilactobacillus rossiae DSM 15814</name>
    <dbReference type="NCBI Taxonomy" id="1114972"/>
    <lineage>
        <taxon>Bacteria</taxon>
        <taxon>Bacillati</taxon>
        <taxon>Bacillota</taxon>
        <taxon>Bacilli</taxon>
        <taxon>Lactobacillales</taxon>
        <taxon>Lactobacillaceae</taxon>
        <taxon>Furfurilactobacillus</taxon>
    </lineage>
</organism>
<dbReference type="CDD" id="cd00609">
    <property type="entry name" value="AAT_like"/>
    <property type="match status" value="1"/>
</dbReference>
<dbReference type="PATRIC" id="fig|1114972.6.peg.468"/>
<accession>A0A0R1RME0</accession>
<dbReference type="AlphaFoldDB" id="A0A0R1RME0"/>
<evidence type="ECO:0000256" key="1">
    <source>
        <dbReference type="ARBA" id="ARBA00001933"/>
    </source>
</evidence>
<dbReference type="InterPro" id="IPR015424">
    <property type="entry name" value="PyrdxlP-dep_Trfase"/>
</dbReference>
<proteinExistence type="inferred from homology"/>
<keyword evidence="8" id="KW-1185">Reference proteome</keyword>
<dbReference type="InterPro" id="IPR051798">
    <property type="entry name" value="Class-II_PLP-Dep_Aminotrans"/>
</dbReference>
<dbReference type="GO" id="GO:0030170">
    <property type="term" value="F:pyridoxal phosphate binding"/>
    <property type="evidence" value="ECO:0007669"/>
    <property type="project" value="InterPro"/>
</dbReference>
<sequence>MTYDFTTVPNRRHTNSVKWDVADNELPMWVADMDFQTAPEIKTTLADKVAKGIFGYSIIPDNYYQAVADWWRKRHGFAVQTDWILFCSGVVPAISSTVRRMTNPGEQVLVQAPVYNIFYNSIINNGRRQISSDLVYENGQYHIDFDDLEAKLADPLTTMMILCNPANPVGKVWSRETLQQIGELCLKHHVLVLSDEIHCDIVTDPTVKYTPFASISSDLANNSITCVSPTKTFNLAGIQTSSMIIPNPAIRERIDRGINNDEIAEPNIFAIDAAVAAFTKGEPWLNELLKQLAANKRSVTTFLNHELSEVTVASGAATYLMWLDVSAVTDDSVALCHFIRQETGLFLSDGVEYGGNGNLFVRMNVACPDAELQDGLERLKHGIKAFSAQK</sequence>
<dbReference type="GO" id="GO:0008483">
    <property type="term" value="F:transaminase activity"/>
    <property type="evidence" value="ECO:0007669"/>
    <property type="project" value="UniProtKB-KW"/>
</dbReference>
<protein>
    <recommendedName>
        <fullName evidence="2">cysteine-S-conjugate beta-lyase</fullName>
        <ecNumber evidence="2">4.4.1.13</ecNumber>
    </recommendedName>
</protein>
<dbReference type="Gene3D" id="3.90.1150.10">
    <property type="entry name" value="Aspartate Aminotransferase, domain 1"/>
    <property type="match status" value="1"/>
</dbReference>
<evidence type="ECO:0000259" key="6">
    <source>
        <dbReference type="Pfam" id="PF00155"/>
    </source>
</evidence>
<dbReference type="EC" id="4.4.1.13" evidence="2"/>
<comment type="caution">
    <text evidence="7">The sequence shown here is derived from an EMBL/GenBank/DDBJ whole genome shotgun (WGS) entry which is preliminary data.</text>
</comment>
<evidence type="ECO:0000256" key="2">
    <source>
        <dbReference type="ARBA" id="ARBA00012224"/>
    </source>
</evidence>
<dbReference type="InterPro" id="IPR015421">
    <property type="entry name" value="PyrdxlP-dep_Trfase_major"/>
</dbReference>
<comment type="cofactor">
    <cofactor evidence="1">
        <name>pyridoxal 5'-phosphate</name>
        <dbReference type="ChEBI" id="CHEBI:597326"/>
    </cofactor>
</comment>
<dbReference type="InterPro" id="IPR004839">
    <property type="entry name" value="Aminotransferase_I/II_large"/>
</dbReference>
<evidence type="ECO:0000313" key="8">
    <source>
        <dbReference type="Proteomes" id="UP000051999"/>
    </source>
</evidence>